<dbReference type="InterPro" id="IPR039374">
    <property type="entry name" value="SIP_fam"/>
</dbReference>
<evidence type="ECO:0000313" key="3">
    <source>
        <dbReference type="Proteomes" id="UP000185478"/>
    </source>
</evidence>
<dbReference type="EMBL" id="CP009245">
    <property type="protein sequence ID" value="APT84405.1"/>
    <property type="molecule type" value="Genomic_DNA"/>
</dbReference>
<dbReference type="InterPro" id="IPR017938">
    <property type="entry name" value="Riboflavin_synthase-like_b-brl"/>
</dbReference>
<dbReference type="Gene3D" id="3.40.50.80">
    <property type="entry name" value="Nucleotide-binding domain of ferredoxin-NADP reductase (FNR) module"/>
    <property type="match status" value="1"/>
</dbReference>
<evidence type="ECO:0000259" key="1">
    <source>
        <dbReference type="PROSITE" id="PS51384"/>
    </source>
</evidence>
<dbReference type="GO" id="GO:0016491">
    <property type="term" value="F:oxidoreductase activity"/>
    <property type="evidence" value="ECO:0007669"/>
    <property type="project" value="InterPro"/>
</dbReference>
<dbReference type="Pfam" id="PF08021">
    <property type="entry name" value="FAD_binding_9"/>
    <property type="match status" value="1"/>
</dbReference>
<dbReference type="RefSeq" id="WP_075725464.1">
    <property type="nucleotide sequence ID" value="NZ_CP009245.1"/>
</dbReference>
<dbReference type="Pfam" id="PF04954">
    <property type="entry name" value="SIP"/>
    <property type="match status" value="1"/>
</dbReference>
<dbReference type="InterPro" id="IPR039261">
    <property type="entry name" value="FNR_nucleotide-bd"/>
</dbReference>
<dbReference type="InterPro" id="IPR007037">
    <property type="entry name" value="SIP_rossman_dom"/>
</dbReference>
<dbReference type="AlphaFoldDB" id="A0A1L7CEZ6"/>
<dbReference type="OrthoDB" id="3291337at2"/>
<name>A0A1L7CEZ6_9CORY</name>
<dbReference type="SUPFAM" id="SSF63380">
    <property type="entry name" value="Riboflavin synthase domain-like"/>
    <property type="match status" value="1"/>
</dbReference>
<dbReference type="KEGG" id="caqu:CAQU_04210"/>
<dbReference type="InterPro" id="IPR017927">
    <property type="entry name" value="FAD-bd_FR_type"/>
</dbReference>
<dbReference type="CDD" id="cd06193">
    <property type="entry name" value="siderophore_interacting"/>
    <property type="match status" value="1"/>
</dbReference>
<sequence>MNTEKFSTTEVVELLSLVTADATGQDLSHTPADSPQRFYGNHTFLHLRILRREKRAADLTRLWFAVDSTAKTYDWSVPNLALRLEIPVTPEEFADIQQAPKTASRAYTVADYDVERSEFAVDFVEHGTTSPVMQWLSTVNVGDAIYSWEPTQHRVPEACQHLLLVADATALPAALSILRDHRVFTTATVITSADPAHLDHDYPFLSNVEIHHCSAQTGELSGRVVQGEWSCDAVWACGESGEMKPIRAHAKKVWELPKQRLQVFGYWRREHSGTASDLTRLRVMRDAMAQGEDPEAVEQRLEEIL</sequence>
<dbReference type="PANTHER" id="PTHR30157:SF0">
    <property type="entry name" value="NADPH-DEPENDENT FERRIC-CHELATE REDUCTASE"/>
    <property type="match status" value="1"/>
</dbReference>
<gene>
    <name evidence="2" type="ORF">CAQU_04210</name>
</gene>
<reference evidence="2 3" key="1">
    <citation type="submission" date="2014-08" db="EMBL/GenBank/DDBJ databases">
        <title>Complete genome sequence of Corynebacterium aquilae S-613T(T) (=DSM 44791(T)), isolated from the choana of a healthy golden eagle.</title>
        <authorList>
            <person name="Ruckert C."/>
            <person name="Albersmeier A."/>
            <person name="Winkler A."/>
            <person name="Kalinowski J."/>
        </authorList>
    </citation>
    <scope>NUCLEOTIDE SEQUENCE [LARGE SCALE GENOMIC DNA]</scope>
    <source>
        <strain evidence="2 3">S-613</strain>
    </source>
</reference>
<accession>A0A1L7CEZ6</accession>
<keyword evidence="3" id="KW-1185">Reference proteome</keyword>
<dbReference type="Gene3D" id="2.40.30.10">
    <property type="entry name" value="Translation factors"/>
    <property type="match status" value="1"/>
</dbReference>
<dbReference type="Proteomes" id="UP000185478">
    <property type="component" value="Chromosome"/>
</dbReference>
<dbReference type="PANTHER" id="PTHR30157">
    <property type="entry name" value="FERRIC REDUCTASE, NADPH-DEPENDENT"/>
    <property type="match status" value="1"/>
</dbReference>
<dbReference type="InterPro" id="IPR013113">
    <property type="entry name" value="SIP_FAD-bd"/>
</dbReference>
<proteinExistence type="predicted"/>
<protein>
    <recommendedName>
        <fullName evidence="1">FAD-binding FR-type domain-containing protein</fullName>
    </recommendedName>
</protein>
<evidence type="ECO:0000313" key="2">
    <source>
        <dbReference type="EMBL" id="APT84405.1"/>
    </source>
</evidence>
<dbReference type="STRING" id="1431546.CAQU_04210"/>
<organism evidence="2 3">
    <name type="scientific">Corynebacterium aquilae DSM 44791</name>
    <dbReference type="NCBI Taxonomy" id="1431546"/>
    <lineage>
        <taxon>Bacteria</taxon>
        <taxon>Bacillati</taxon>
        <taxon>Actinomycetota</taxon>
        <taxon>Actinomycetes</taxon>
        <taxon>Mycobacteriales</taxon>
        <taxon>Corynebacteriaceae</taxon>
        <taxon>Corynebacterium</taxon>
    </lineage>
</organism>
<feature type="domain" description="FAD-binding FR-type" evidence="1">
    <location>
        <begin position="42"/>
        <end position="157"/>
    </location>
</feature>
<dbReference type="PROSITE" id="PS51384">
    <property type="entry name" value="FAD_FR"/>
    <property type="match status" value="1"/>
</dbReference>